<keyword evidence="2" id="KW-0813">Transport</keyword>
<dbReference type="PANTHER" id="PTHR31585:SF12">
    <property type="entry name" value="FOLATE-BIOPTERIN TRANSPORTER 9, CHLOROPLASTIC-RELATED"/>
    <property type="match status" value="1"/>
</dbReference>
<dbReference type="Pfam" id="PF03092">
    <property type="entry name" value="BT1"/>
    <property type="match status" value="1"/>
</dbReference>
<keyword evidence="3" id="KW-0812">Transmembrane</keyword>
<dbReference type="EMBL" id="QGKV02000649">
    <property type="protein sequence ID" value="KAF3576679.1"/>
    <property type="molecule type" value="Genomic_DNA"/>
</dbReference>
<evidence type="ECO:0000256" key="2">
    <source>
        <dbReference type="ARBA" id="ARBA00022448"/>
    </source>
</evidence>
<protein>
    <submittedName>
        <fullName evidence="6">Uncharacterized protein</fullName>
    </submittedName>
</protein>
<dbReference type="InterPro" id="IPR039309">
    <property type="entry name" value="BT1"/>
</dbReference>
<evidence type="ECO:0000256" key="3">
    <source>
        <dbReference type="ARBA" id="ARBA00022692"/>
    </source>
</evidence>
<keyword evidence="7" id="KW-1185">Reference proteome</keyword>
<evidence type="ECO:0000313" key="7">
    <source>
        <dbReference type="Proteomes" id="UP000266723"/>
    </source>
</evidence>
<reference evidence="6 7" key="1">
    <citation type="journal article" date="2020" name="BMC Genomics">
        <title>Intraspecific diversification of the crop wild relative Brassica cretica Lam. using demographic model selection.</title>
        <authorList>
            <person name="Kioukis A."/>
            <person name="Michalopoulou V.A."/>
            <person name="Briers L."/>
            <person name="Pirintsos S."/>
            <person name="Studholme D.J."/>
            <person name="Pavlidis P."/>
            <person name="Sarris P.F."/>
        </authorList>
    </citation>
    <scope>NUCLEOTIDE SEQUENCE [LARGE SCALE GENOMIC DNA]</scope>
    <source>
        <strain evidence="7">cv. PFS-1207/04</strain>
    </source>
</reference>
<organism evidence="6 7">
    <name type="scientific">Brassica cretica</name>
    <name type="common">Mustard</name>
    <dbReference type="NCBI Taxonomy" id="69181"/>
    <lineage>
        <taxon>Eukaryota</taxon>
        <taxon>Viridiplantae</taxon>
        <taxon>Streptophyta</taxon>
        <taxon>Embryophyta</taxon>
        <taxon>Tracheophyta</taxon>
        <taxon>Spermatophyta</taxon>
        <taxon>Magnoliopsida</taxon>
        <taxon>eudicotyledons</taxon>
        <taxon>Gunneridae</taxon>
        <taxon>Pentapetalae</taxon>
        <taxon>rosids</taxon>
        <taxon>malvids</taxon>
        <taxon>Brassicales</taxon>
        <taxon>Brassicaceae</taxon>
        <taxon>Brassiceae</taxon>
        <taxon>Brassica</taxon>
    </lineage>
</organism>
<gene>
    <name evidence="6" type="ORF">DY000_02032301</name>
</gene>
<comment type="caution">
    <text evidence="6">The sequence shown here is derived from an EMBL/GenBank/DDBJ whole genome shotgun (WGS) entry which is preliminary data.</text>
</comment>
<name>A0ABQ7DEZ4_BRACR</name>
<sequence>MNNPLLLSITNPVKLLKPSTIPYGRSLNTTTNKKHQHQSRTLVVNSNTRSRTTTLTSCSLSVVRGRNNNGGGGFDETKVGRRDQGNAVLLCAVGYWVQGSRCFPWLALNFHMSHCLNLKPSTLQLVQYTAILPMVAKPLYGVLSDVLYIGGARRVPYISIGG</sequence>
<evidence type="ECO:0000256" key="5">
    <source>
        <dbReference type="ARBA" id="ARBA00023136"/>
    </source>
</evidence>
<keyword evidence="5" id="KW-0472">Membrane</keyword>
<dbReference type="Proteomes" id="UP000266723">
    <property type="component" value="Unassembled WGS sequence"/>
</dbReference>
<dbReference type="PANTHER" id="PTHR31585">
    <property type="entry name" value="FOLATE-BIOPTERIN TRANSPORTER 1, CHLOROPLASTIC"/>
    <property type="match status" value="1"/>
</dbReference>
<evidence type="ECO:0000256" key="1">
    <source>
        <dbReference type="ARBA" id="ARBA00004141"/>
    </source>
</evidence>
<accession>A0ABQ7DEZ4</accession>
<evidence type="ECO:0000313" key="6">
    <source>
        <dbReference type="EMBL" id="KAF3576679.1"/>
    </source>
</evidence>
<evidence type="ECO:0000256" key="4">
    <source>
        <dbReference type="ARBA" id="ARBA00022989"/>
    </source>
</evidence>
<keyword evidence="4" id="KW-1133">Transmembrane helix</keyword>
<proteinExistence type="predicted"/>
<comment type="subcellular location">
    <subcellularLocation>
        <location evidence="1">Membrane</location>
        <topology evidence="1">Multi-pass membrane protein</topology>
    </subcellularLocation>
</comment>